<organism evidence="1 2">
    <name type="scientific">Aeromonas veronii</name>
    <dbReference type="NCBI Taxonomy" id="654"/>
    <lineage>
        <taxon>Bacteria</taxon>
        <taxon>Pseudomonadati</taxon>
        <taxon>Pseudomonadota</taxon>
        <taxon>Gammaproteobacteria</taxon>
        <taxon>Aeromonadales</taxon>
        <taxon>Aeromonadaceae</taxon>
        <taxon>Aeromonas</taxon>
    </lineage>
</organism>
<name>A0A6S5C2D7_AERVE</name>
<gene>
    <name evidence="1" type="ORF">WP3W19E03_18890</name>
</gene>
<evidence type="ECO:0000313" key="2">
    <source>
        <dbReference type="Proteomes" id="UP000515442"/>
    </source>
</evidence>
<dbReference type="EMBL" id="AP022038">
    <property type="protein sequence ID" value="BBR39364.1"/>
    <property type="molecule type" value="Genomic_DNA"/>
</dbReference>
<evidence type="ECO:0000313" key="1">
    <source>
        <dbReference type="EMBL" id="BBR39364.1"/>
    </source>
</evidence>
<protein>
    <submittedName>
        <fullName evidence="1">Uncharacterized protein</fullName>
    </submittedName>
</protein>
<dbReference type="AlphaFoldDB" id="A0A6S5C2D7"/>
<dbReference type="RefSeq" id="WP_182939518.1">
    <property type="nucleotide sequence ID" value="NZ_AP022038.1"/>
</dbReference>
<accession>A0A6S5C2D7</accession>
<dbReference type="Proteomes" id="UP000515442">
    <property type="component" value="Chromosome"/>
</dbReference>
<sequence>MFNLDVIAAVKAAKFCRVVIYPPVRGWCGERVLLEVADEIAVLGHTDCQRGAGHWLVQGTTPEQVAEEAERLRGAPVLVLRGGVANGAVDNFDGEGLANQ</sequence>
<proteinExistence type="predicted"/>
<reference evidence="1 2" key="1">
    <citation type="submission" date="2019-12" db="EMBL/GenBank/DDBJ databases">
        <title>complete genome sequences of Aeromonas veronii str. WP3-W19-ESBL-03 isolated from wastewater treatment plant effluent.</title>
        <authorList>
            <person name="Sekizuka T."/>
            <person name="Itokawa K."/>
            <person name="Yatsu K."/>
            <person name="Inamine Y."/>
            <person name="Kuroda M."/>
        </authorList>
    </citation>
    <scope>NUCLEOTIDE SEQUENCE [LARGE SCALE GENOMIC DNA]</scope>
    <source>
        <strain evidence="1 2">WP3-W19-ESBL-03</strain>
    </source>
</reference>